<keyword evidence="3" id="KW-1185">Reference proteome</keyword>
<gene>
    <name evidence="2" type="primary">traC</name>
    <name evidence="2" type="ORF">HMPREF9123_0054</name>
</gene>
<dbReference type="RefSeq" id="WP_007341069.1">
    <property type="nucleotide sequence ID" value="NZ_GL878494.1"/>
</dbReference>
<evidence type="ECO:0000259" key="1">
    <source>
        <dbReference type="Pfam" id="PF19044"/>
    </source>
</evidence>
<dbReference type="Gene3D" id="1.10.8.730">
    <property type="match status" value="1"/>
</dbReference>
<sequence length="829" mass="92467">MGIFEKNAARDLGWEYISLSTGNDDEGIFYCEKDNAIGSVCMFSPLAGWDDKTPGAAATLLNEAYPGGTVMQFVQFASPYLDPVLGSYLAPRDGVSGDSAVQTARHGVGRRAEFLALGARHKLTASSNTRMLDSYCLWTFKVPLKVQNPFTGSEKEISAFRRECDAFVKLRDTAVSQLEVMGIKAEMLSTSALMGILRRYFAVYEPWDLDVEETRPLNEQLFPVGSRMNWDNRRHDLIHFSGFSHTDERQYVGMLVTDRYPGQEQPFHFGRMIELLGNPPGNGPQIPMPYALCTTIHFPEQGVKAAKVRASQTQVEKSSNALMLKWSPRLRKKREGFQQLAQLTVEGGNLVEATTTLCLFNRSAAEIRSAQASIASYYKRFGFVMRPEKYIPEVSFFNQLPLNASAESIRNTHRFKTMGGKHAAHLLPITGEWQGFGNEMLLSTRLGRPFHYALMDSRNLNYNWIWTGASGTGKSFAVQRLTQDELSLGTKIWTIDTGASYLAAAQVSGAQILDFHFDSQVCLNPFTRIDNIDEEIELIIPIIGKMARPNEGLNDTQRALVEEAVKSVYADKGNQAEITDIIRFFNNQTGSMMREQHELAVLLSPFGSTGSMGRWFRGENNFRTEADWTVLELSGLTGNKHLCDVVLMTISTTIAQEMFVTAGGRRKMLIIEEGGDRITDASFADFTAKLASKVRKETGSVGVVVQTFAQVYSTPHGSAIMASCHTKFHMQQTPEAIEEGIEKGWIKTDAYTEKLMREVQTAKGQYSEILIRSGGSAGIARLVETPFNRVLFSTEGELFKDLQRRVRAGEQITYLVEAEARRLYGDGTL</sequence>
<dbReference type="Pfam" id="PF11130">
    <property type="entry name" value="TraC_F_IV"/>
    <property type="match status" value="1"/>
</dbReference>
<dbReference type="OrthoDB" id="9816422at2"/>
<dbReference type="InterPro" id="IPR043964">
    <property type="entry name" value="P-loop_TraG"/>
</dbReference>
<protein>
    <submittedName>
        <fullName evidence="2">F-pilin subunit assembly into extended F pili</fullName>
    </submittedName>
</protein>
<evidence type="ECO:0000313" key="2">
    <source>
        <dbReference type="EMBL" id="EGF12265.1"/>
    </source>
</evidence>
<proteinExistence type="predicted"/>
<dbReference type="Proteomes" id="UP000004105">
    <property type="component" value="Unassembled WGS sequence"/>
</dbReference>
<organism evidence="2 3">
    <name type="scientific">Neisseria bacilliformis ATCC BAA-1200</name>
    <dbReference type="NCBI Taxonomy" id="888742"/>
    <lineage>
        <taxon>Bacteria</taxon>
        <taxon>Pseudomonadati</taxon>
        <taxon>Pseudomonadota</taxon>
        <taxon>Betaproteobacteria</taxon>
        <taxon>Neisseriales</taxon>
        <taxon>Neisseriaceae</taxon>
        <taxon>Neisseria</taxon>
    </lineage>
</organism>
<feature type="domain" description="TraG P-loop" evidence="1">
    <location>
        <begin position="459"/>
        <end position="733"/>
    </location>
</feature>
<dbReference type="InterPro" id="IPR053155">
    <property type="entry name" value="F-pilin_assembly_TraC"/>
</dbReference>
<dbReference type="InterPro" id="IPR025955">
    <property type="entry name" value="TraC/Conjuga_ATPase"/>
</dbReference>
<dbReference type="Pfam" id="PF19044">
    <property type="entry name" value="P-loop_TraG"/>
    <property type="match status" value="1"/>
</dbReference>
<dbReference type="PANTHER" id="PTHR38467:SF1">
    <property type="entry name" value="CONJUGATIVE TRANSFER: ASSEMBLY"/>
    <property type="match status" value="1"/>
</dbReference>
<dbReference type="AlphaFoldDB" id="F2B8H0"/>
<reference evidence="2 3" key="1">
    <citation type="submission" date="2011-02" db="EMBL/GenBank/DDBJ databases">
        <authorList>
            <person name="Muzny D."/>
            <person name="Qin X."/>
            <person name="Deng J."/>
            <person name="Jiang H."/>
            <person name="Liu Y."/>
            <person name="Qu J."/>
            <person name="Song X.-Z."/>
            <person name="Zhang L."/>
            <person name="Thornton R."/>
            <person name="Coyle M."/>
            <person name="Francisco L."/>
            <person name="Jackson L."/>
            <person name="Javaid M."/>
            <person name="Korchina V."/>
            <person name="Kovar C."/>
            <person name="Mata R."/>
            <person name="Mathew T."/>
            <person name="Ngo R."/>
            <person name="Nguyen L."/>
            <person name="Nguyen N."/>
            <person name="Okwuonu G."/>
            <person name="Ongeri F."/>
            <person name="Pham C."/>
            <person name="Simmons D."/>
            <person name="Wilczek-Boney K."/>
            <person name="Hale W."/>
            <person name="Jakkamsetti A."/>
            <person name="Pham P."/>
            <person name="Ruth R."/>
            <person name="San Lucas F."/>
            <person name="Warren J."/>
            <person name="Zhang J."/>
            <person name="Zhao Z."/>
            <person name="Zhou C."/>
            <person name="Zhu D."/>
            <person name="Lee S."/>
            <person name="Bess C."/>
            <person name="Blankenburg K."/>
            <person name="Forbes L."/>
            <person name="Fu Q."/>
            <person name="Gubbala S."/>
            <person name="Hirani K."/>
            <person name="Jayaseelan J.C."/>
            <person name="Lara F."/>
            <person name="Munidasa M."/>
            <person name="Palculict T."/>
            <person name="Patil S."/>
            <person name="Pu L.-L."/>
            <person name="Saada N."/>
            <person name="Tang L."/>
            <person name="Weissenberger G."/>
            <person name="Zhu Y."/>
            <person name="Hemphill L."/>
            <person name="Shang Y."/>
            <person name="Youmans B."/>
            <person name="Ayvaz T."/>
            <person name="Ross M."/>
            <person name="Santibanez J."/>
            <person name="Aqrawi P."/>
            <person name="Gross S."/>
            <person name="Joshi V."/>
            <person name="Fowler G."/>
            <person name="Nazareth L."/>
            <person name="Reid J."/>
            <person name="Worley K."/>
            <person name="Petrosino J."/>
            <person name="Highlander S."/>
            <person name="Gibbs R."/>
        </authorList>
    </citation>
    <scope>NUCLEOTIDE SEQUENCE [LARGE SCALE GENOMIC DNA]</scope>
    <source>
        <strain evidence="2 3">ATCC BAA-1200</strain>
    </source>
</reference>
<accession>F2B8H0</accession>
<dbReference type="PANTHER" id="PTHR38467">
    <property type="match status" value="1"/>
</dbReference>
<evidence type="ECO:0000313" key="3">
    <source>
        <dbReference type="Proteomes" id="UP000004105"/>
    </source>
</evidence>
<dbReference type="SUPFAM" id="SSF52540">
    <property type="entry name" value="P-loop containing nucleoside triphosphate hydrolases"/>
    <property type="match status" value="1"/>
</dbReference>
<dbReference type="InterPro" id="IPR027417">
    <property type="entry name" value="P-loop_NTPase"/>
</dbReference>
<dbReference type="EMBL" id="AFAY01000002">
    <property type="protein sequence ID" value="EGF12265.1"/>
    <property type="molecule type" value="Genomic_DNA"/>
</dbReference>
<dbReference type="HOGENOM" id="CLU_007815_1_0_4"/>
<dbReference type="Gene3D" id="3.40.50.300">
    <property type="entry name" value="P-loop containing nucleotide triphosphate hydrolases"/>
    <property type="match status" value="1"/>
</dbReference>
<comment type="caution">
    <text evidence="2">The sequence shown here is derived from an EMBL/GenBank/DDBJ whole genome shotgun (WGS) entry which is preliminary data.</text>
</comment>
<name>F2B8H0_9NEIS</name>